<organism evidence="2 3">
    <name type="scientific">Sinanodonta woodiana</name>
    <name type="common">Chinese pond mussel</name>
    <name type="synonym">Anodonta woodiana</name>
    <dbReference type="NCBI Taxonomy" id="1069815"/>
    <lineage>
        <taxon>Eukaryota</taxon>
        <taxon>Metazoa</taxon>
        <taxon>Spiralia</taxon>
        <taxon>Lophotrochozoa</taxon>
        <taxon>Mollusca</taxon>
        <taxon>Bivalvia</taxon>
        <taxon>Autobranchia</taxon>
        <taxon>Heteroconchia</taxon>
        <taxon>Palaeoheterodonta</taxon>
        <taxon>Unionida</taxon>
        <taxon>Unionoidea</taxon>
        <taxon>Unionidae</taxon>
        <taxon>Unioninae</taxon>
        <taxon>Sinanodonta</taxon>
    </lineage>
</organism>
<gene>
    <name evidence="2" type="ORF">ACJMK2_033815</name>
</gene>
<dbReference type="EMBL" id="JBJQND010000005">
    <property type="protein sequence ID" value="KAL3875910.1"/>
    <property type="molecule type" value="Genomic_DNA"/>
</dbReference>
<evidence type="ECO:0000313" key="3">
    <source>
        <dbReference type="Proteomes" id="UP001634394"/>
    </source>
</evidence>
<evidence type="ECO:0000259" key="1">
    <source>
        <dbReference type="PROSITE" id="PS51376"/>
    </source>
</evidence>
<feature type="domain" description="DBB" evidence="1">
    <location>
        <begin position="149"/>
        <end position="282"/>
    </location>
</feature>
<dbReference type="PROSITE" id="PS51376">
    <property type="entry name" value="DBB"/>
    <property type="match status" value="1"/>
</dbReference>
<dbReference type="PANTHER" id="PTHR16267">
    <property type="entry name" value="BANK1/PIK3AP1 FAMILY MEMBER"/>
    <property type="match status" value="1"/>
</dbReference>
<dbReference type="Pfam" id="PF14545">
    <property type="entry name" value="DBB"/>
    <property type="match status" value="1"/>
</dbReference>
<sequence>MSGDICHCIFYKFDGETCARTIKDFFLGRRYNVQFILHELQNAVTTKVANPGIFILLLTPDSYEFIQTQNRVDLNAIFPNPEFTIILLFHVERTKAEITKLLSARIRDFSKTTILEYSSLPTLGIEIMGLVEQVENKCLHFPPQQKCQVWPREATKTGERVLLIFVEPVDEDSKVELIQEWDRRSRTSERLNPMTYSFTVGDGEPGDRILEVMVNNTSFGKVVLHVRRIEPTIEIKRLLESVINPMELLCQTLHIVPSTREQIDTELSNLLSNNSSSVIHAFDELDWKRLRDSNANYELPTLLHFGAKYGLRLFCTELLRLPGCKLAIKLKNKDGLFPCQIAKKEGFDKLARVLQNSEIDLCDNAEFETQPPNKDKITAKPATLPAPPVSFEYGKMKRKERTYESIVE</sequence>
<reference evidence="2 3" key="1">
    <citation type="submission" date="2024-11" db="EMBL/GenBank/DDBJ databases">
        <title>Chromosome-level genome assembly of the freshwater bivalve Anodonta woodiana.</title>
        <authorList>
            <person name="Chen X."/>
        </authorList>
    </citation>
    <scope>NUCLEOTIDE SEQUENCE [LARGE SCALE GENOMIC DNA]</scope>
    <source>
        <strain evidence="2">MN2024</strain>
        <tissue evidence="2">Gills</tissue>
    </source>
</reference>
<dbReference type="InterPro" id="IPR017893">
    <property type="entry name" value="DBB_domain"/>
</dbReference>
<accession>A0ABD3WQX1</accession>
<proteinExistence type="predicted"/>
<dbReference type="AlphaFoldDB" id="A0ABD3WQX1"/>
<dbReference type="SMART" id="SM01282">
    <property type="entry name" value="DBB"/>
    <property type="match status" value="1"/>
</dbReference>
<comment type="caution">
    <text evidence="2">The sequence shown here is derived from an EMBL/GenBank/DDBJ whole genome shotgun (WGS) entry which is preliminary data.</text>
</comment>
<dbReference type="Proteomes" id="UP001634394">
    <property type="component" value="Unassembled WGS sequence"/>
</dbReference>
<keyword evidence="3" id="KW-1185">Reference proteome</keyword>
<dbReference type="InterPro" id="IPR052446">
    <property type="entry name" value="B-cell_PI3K-Signaling_Adptrs"/>
</dbReference>
<protein>
    <recommendedName>
        <fullName evidence="1">DBB domain-containing protein</fullName>
    </recommendedName>
</protein>
<name>A0ABD3WQX1_SINWO</name>
<dbReference type="PANTHER" id="PTHR16267:SF11">
    <property type="entry name" value="STUMPS, ISOFORM E"/>
    <property type="match status" value="1"/>
</dbReference>
<evidence type="ECO:0000313" key="2">
    <source>
        <dbReference type="EMBL" id="KAL3875910.1"/>
    </source>
</evidence>